<sequence>MKQFRKGKIKILVSTEAAGMGADIPDITLIIQFGVPKSLAIWTQRAGRAGRSGVQARAVMLVERSMFVRKRGRKGGTGKDASAVEPEIGGESDSDSSDDEASEAVHTSAKKSKRVPKAGKVDLNDGLVWAKNVDPIVREYISTTECRRDVADKHFDNPPRRCPCCDNCMDSASSDDSDSAPSRPQTPVQSDSAPSSAHSTPSKHSNANGKRPMVKRRAKRGEGPVTRRGEHLKAARTALGDWRLKTYITKYSACPFTEAGIMPDTVLTALASKRLRQVDEIESLSPRWMLAQRHGQEVLELLQKVDQVQREQSERVA</sequence>
<dbReference type="GO" id="GO:0009378">
    <property type="term" value="F:four-way junction helicase activity"/>
    <property type="evidence" value="ECO:0007669"/>
    <property type="project" value="TreeGrafter"/>
</dbReference>
<proteinExistence type="inferred from homology"/>
<dbReference type="Pfam" id="PF00271">
    <property type="entry name" value="Helicase_C"/>
    <property type="match status" value="1"/>
</dbReference>
<dbReference type="GO" id="GO:0005737">
    <property type="term" value="C:cytoplasm"/>
    <property type="evidence" value="ECO:0007669"/>
    <property type="project" value="TreeGrafter"/>
</dbReference>
<dbReference type="PANTHER" id="PTHR13710">
    <property type="entry name" value="DNA HELICASE RECQ FAMILY MEMBER"/>
    <property type="match status" value="1"/>
</dbReference>
<evidence type="ECO:0000313" key="6">
    <source>
        <dbReference type="EMBL" id="KAK6996361.1"/>
    </source>
</evidence>
<evidence type="ECO:0000256" key="4">
    <source>
        <dbReference type="SAM" id="MobiDB-lite"/>
    </source>
</evidence>
<dbReference type="SUPFAM" id="SSF52540">
    <property type="entry name" value="P-loop containing nucleoside triphosphate hydrolases"/>
    <property type="match status" value="1"/>
</dbReference>
<dbReference type="InterPro" id="IPR036388">
    <property type="entry name" value="WH-like_DNA-bd_sf"/>
</dbReference>
<reference evidence="6 7" key="1">
    <citation type="journal article" date="2024" name="J Genomics">
        <title>Draft genome sequencing and assembly of Favolaschia claudopus CIRM-BRFM 2984 isolated from oak limbs.</title>
        <authorList>
            <person name="Navarro D."/>
            <person name="Drula E."/>
            <person name="Chaduli D."/>
            <person name="Cazenave R."/>
            <person name="Ahrendt S."/>
            <person name="Wang J."/>
            <person name="Lipzen A."/>
            <person name="Daum C."/>
            <person name="Barry K."/>
            <person name="Grigoriev I.V."/>
            <person name="Favel A."/>
            <person name="Rosso M.N."/>
            <person name="Martin F."/>
        </authorList>
    </citation>
    <scope>NUCLEOTIDE SEQUENCE [LARGE SCALE GENOMIC DNA]</scope>
    <source>
        <strain evidence="6 7">CIRM-BRFM 2984</strain>
    </source>
</reference>
<dbReference type="GO" id="GO:0000724">
    <property type="term" value="P:double-strand break repair via homologous recombination"/>
    <property type="evidence" value="ECO:0007669"/>
    <property type="project" value="TreeGrafter"/>
</dbReference>
<feature type="compositionally biased region" description="Basic and acidic residues" evidence="4">
    <location>
        <begin position="220"/>
        <end position="231"/>
    </location>
</feature>
<dbReference type="InterPro" id="IPR027417">
    <property type="entry name" value="P-loop_NTPase"/>
</dbReference>
<dbReference type="InterPro" id="IPR001650">
    <property type="entry name" value="Helicase_C-like"/>
</dbReference>
<comment type="catalytic activity">
    <reaction evidence="2">
        <text>Couples ATP hydrolysis with the unwinding of duplex DNA by translocating in the 3'-5' direction.</text>
        <dbReference type="EC" id="5.6.2.4"/>
    </reaction>
</comment>
<feature type="compositionally biased region" description="Polar residues" evidence="4">
    <location>
        <begin position="182"/>
        <end position="208"/>
    </location>
</feature>
<dbReference type="AlphaFoldDB" id="A0AAV9ZYM5"/>
<feature type="domain" description="Helicase C-terminal" evidence="5">
    <location>
        <begin position="1"/>
        <end position="92"/>
    </location>
</feature>
<feature type="region of interest" description="Disordered" evidence="4">
    <location>
        <begin position="173"/>
        <end position="231"/>
    </location>
</feature>
<keyword evidence="7" id="KW-1185">Reference proteome</keyword>
<dbReference type="Gene3D" id="3.40.50.300">
    <property type="entry name" value="P-loop containing nucleotide triphosphate hydrolases"/>
    <property type="match status" value="1"/>
</dbReference>
<dbReference type="Gene3D" id="1.10.10.10">
    <property type="entry name" value="Winged helix-like DNA-binding domain superfamily/Winged helix DNA-binding domain"/>
    <property type="match status" value="1"/>
</dbReference>
<dbReference type="SMART" id="SM00490">
    <property type="entry name" value="HELICc"/>
    <property type="match status" value="1"/>
</dbReference>
<protein>
    <recommendedName>
        <fullName evidence="3">DNA 3'-5' helicase</fullName>
        <ecNumber evidence="3">5.6.2.4</ecNumber>
    </recommendedName>
</protein>
<dbReference type="PANTHER" id="PTHR13710:SF154">
    <property type="entry name" value="RECQ HELICASE, PUTATIVE (AFU_ORTHOLOGUE AFUA_6G14720)-RELATED"/>
    <property type="match status" value="1"/>
</dbReference>
<name>A0AAV9ZYM5_9AGAR</name>
<evidence type="ECO:0000259" key="5">
    <source>
        <dbReference type="PROSITE" id="PS51194"/>
    </source>
</evidence>
<feature type="compositionally biased region" description="Acidic residues" evidence="4">
    <location>
        <begin position="88"/>
        <end position="102"/>
    </location>
</feature>
<dbReference type="GO" id="GO:0043138">
    <property type="term" value="F:3'-5' DNA helicase activity"/>
    <property type="evidence" value="ECO:0007669"/>
    <property type="project" value="UniProtKB-EC"/>
</dbReference>
<evidence type="ECO:0000256" key="1">
    <source>
        <dbReference type="ARBA" id="ARBA00005446"/>
    </source>
</evidence>
<comment type="caution">
    <text evidence="6">The sequence shown here is derived from an EMBL/GenBank/DDBJ whole genome shotgun (WGS) entry which is preliminary data.</text>
</comment>
<organism evidence="6 7">
    <name type="scientific">Favolaschia claudopus</name>
    <dbReference type="NCBI Taxonomy" id="2862362"/>
    <lineage>
        <taxon>Eukaryota</taxon>
        <taxon>Fungi</taxon>
        <taxon>Dikarya</taxon>
        <taxon>Basidiomycota</taxon>
        <taxon>Agaricomycotina</taxon>
        <taxon>Agaricomycetes</taxon>
        <taxon>Agaricomycetidae</taxon>
        <taxon>Agaricales</taxon>
        <taxon>Marasmiineae</taxon>
        <taxon>Mycenaceae</taxon>
        <taxon>Favolaschia</taxon>
    </lineage>
</organism>
<feature type="compositionally biased region" description="Basic residues" evidence="4">
    <location>
        <begin position="108"/>
        <end position="117"/>
    </location>
</feature>
<comment type="similarity">
    <text evidence="1">Belongs to the helicase family. RecQ subfamily.</text>
</comment>
<dbReference type="EMBL" id="JAWWNJ010000098">
    <property type="protein sequence ID" value="KAK6996361.1"/>
    <property type="molecule type" value="Genomic_DNA"/>
</dbReference>
<dbReference type="Proteomes" id="UP001362999">
    <property type="component" value="Unassembled WGS sequence"/>
</dbReference>
<accession>A0AAV9ZYM5</accession>
<evidence type="ECO:0000313" key="7">
    <source>
        <dbReference type="Proteomes" id="UP001362999"/>
    </source>
</evidence>
<dbReference type="PROSITE" id="PS51194">
    <property type="entry name" value="HELICASE_CTER"/>
    <property type="match status" value="1"/>
</dbReference>
<evidence type="ECO:0000256" key="3">
    <source>
        <dbReference type="ARBA" id="ARBA00034808"/>
    </source>
</evidence>
<dbReference type="GO" id="GO:0005694">
    <property type="term" value="C:chromosome"/>
    <property type="evidence" value="ECO:0007669"/>
    <property type="project" value="TreeGrafter"/>
</dbReference>
<feature type="region of interest" description="Disordered" evidence="4">
    <location>
        <begin position="71"/>
        <end position="117"/>
    </location>
</feature>
<evidence type="ECO:0000256" key="2">
    <source>
        <dbReference type="ARBA" id="ARBA00034617"/>
    </source>
</evidence>
<gene>
    <name evidence="6" type="ORF">R3P38DRAFT_2800062</name>
</gene>
<dbReference type="EC" id="5.6.2.4" evidence="3"/>